<dbReference type="NCBIfam" id="NF045777">
    <property type="entry name" value="TumE"/>
    <property type="match status" value="1"/>
</dbReference>
<evidence type="ECO:0000313" key="1">
    <source>
        <dbReference type="EMBL" id="GCL36641.1"/>
    </source>
</evidence>
<gene>
    <name evidence="1" type="ORF">SR1949_17470</name>
</gene>
<accession>A0A479ZZS2</accession>
<dbReference type="EMBL" id="BJCE01000044">
    <property type="protein sequence ID" value="GCL36641.1"/>
    <property type="molecule type" value="Genomic_DNA"/>
</dbReference>
<dbReference type="InterPro" id="IPR045397">
    <property type="entry name" value="TumE-like"/>
</dbReference>
<dbReference type="InterPro" id="IPR054795">
    <property type="entry name" value="TumE"/>
</dbReference>
<dbReference type="Proteomes" id="UP000300142">
    <property type="component" value="Unassembled WGS sequence"/>
</dbReference>
<dbReference type="RefSeq" id="WP_137667097.1">
    <property type="nucleotide sequence ID" value="NZ_BJCE01000044.1"/>
</dbReference>
<keyword evidence="2" id="KW-1185">Reference proteome</keyword>
<sequence>MSRKIIQGYLDEVEQLLINCSNVYIEEYSAVILTPERANFRIRIRFAIKYLLAVSEAFVVVNNQIEYVDYRYHFQDEQNSLIFRYDSTPHFPNLPSFPHHKHLFGNVIACEKPHIADVLQEVMEFLK</sequence>
<name>A0A479ZZS2_9CYAN</name>
<protein>
    <submittedName>
        <fullName evidence="1">Uncharacterized protein</fullName>
    </submittedName>
</protein>
<reference evidence="2" key="1">
    <citation type="submission" date="2019-02" db="EMBL/GenBank/DDBJ databases">
        <title>Draft genome sequence of Sphaerospermopsis reniformis NIES-1949.</title>
        <authorList>
            <person name="Yamaguchi H."/>
            <person name="Suzuki S."/>
            <person name="Kawachi M."/>
        </authorList>
    </citation>
    <scope>NUCLEOTIDE SEQUENCE [LARGE SCALE GENOMIC DNA]</scope>
    <source>
        <strain evidence="2">NIES-1949</strain>
    </source>
</reference>
<organism evidence="1 2">
    <name type="scientific">Sphaerospermopsis reniformis</name>
    <dbReference type="NCBI Taxonomy" id="531300"/>
    <lineage>
        <taxon>Bacteria</taxon>
        <taxon>Bacillati</taxon>
        <taxon>Cyanobacteriota</taxon>
        <taxon>Cyanophyceae</taxon>
        <taxon>Nostocales</taxon>
        <taxon>Aphanizomenonaceae</taxon>
        <taxon>Sphaerospermopsis</taxon>
    </lineage>
</organism>
<evidence type="ECO:0000313" key="2">
    <source>
        <dbReference type="Proteomes" id="UP000300142"/>
    </source>
</evidence>
<proteinExistence type="predicted"/>
<comment type="caution">
    <text evidence="1">The sequence shown here is derived from an EMBL/GenBank/DDBJ whole genome shotgun (WGS) entry which is preliminary data.</text>
</comment>
<dbReference type="Pfam" id="PF20126">
    <property type="entry name" value="TumE"/>
    <property type="match status" value="1"/>
</dbReference>
<dbReference type="AlphaFoldDB" id="A0A479ZZS2"/>